<proteinExistence type="predicted"/>
<reference evidence="1 2" key="1">
    <citation type="submission" date="2019-12" db="EMBL/GenBank/DDBJ databases">
        <title>Paraburkholderia acidiphila 7Q-K02 sp. nov and Paraburkholderia acidisoli DHF22 sp. nov., two strains isolated from forest soil.</title>
        <authorList>
            <person name="Gao Z."/>
            <person name="Qiu L."/>
        </authorList>
    </citation>
    <scope>NUCLEOTIDE SEQUENCE [LARGE SCALE GENOMIC DNA]</scope>
    <source>
        <strain evidence="1 2">7Q-K02</strain>
    </source>
</reference>
<evidence type="ECO:0000313" key="2">
    <source>
        <dbReference type="Proteomes" id="UP000434209"/>
    </source>
</evidence>
<protein>
    <submittedName>
        <fullName evidence="1">Uncharacterized protein</fullName>
    </submittedName>
</protein>
<dbReference type="Proteomes" id="UP000434209">
    <property type="component" value="Chromosome 1"/>
</dbReference>
<organism evidence="1 2">
    <name type="scientific">Paraburkholderia acidiphila</name>
    <dbReference type="NCBI Taxonomy" id="2571747"/>
    <lineage>
        <taxon>Bacteria</taxon>
        <taxon>Pseudomonadati</taxon>
        <taxon>Pseudomonadota</taxon>
        <taxon>Betaproteobacteria</taxon>
        <taxon>Burkholderiales</taxon>
        <taxon>Burkholderiaceae</taxon>
        <taxon>Paraburkholderia</taxon>
    </lineage>
</organism>
<accession>A0A7Z2G2R9</accession>
<dbReference type="RefSeq" id="WP_158757172.1">
    <property type="nucleotide sequence ID" value="NZ_CP046909.1"/>
</dbReference>
<dbReference type="KEGG" id="pacp:FAZ97_03275"/>
<gene>
    <name evidence="1" type="ORF">FAZ97_03275</name>
</gene>
<sequence>MDQPLTRQFSQPGAARIRRVKFCNRPVSRENQDVFSRDIICKNASDFVQPFRIETIQQQLDRMRTAIAHNRLSERERIPPDASKATGRLTTLQID</sequence>
<keyword evidence="2" id="KW-1185">Reference proteome</keyword>
<name>A0A7Z2G2R9_9BURK</name>
<dbReference type="AlphaFoldDB" id="A0A7Z2G2R9"/>
<dbReference type="EMBL" id="CP046909">
    <property type="protein sequence ID" value="QGZ54014.1"/>
    <property type="molecule type" value="Genomic_DNA"/>
</dbReference>
<evidence type="ECO:0000313" key="1">
    <source>
        <dbReference type="EMBL" id="QGZ54014.1"/>
    </source>
</evidence>